<dbReference type="RefSeq" id="WP_324716378.1">
    <property type="nucleotide sequence ID" value="NZ_CP141615.1"/>
</dbReference>
<feature type="transmembrane region" description="Helical" evidence="1">
    <location>
        <begin position="202"/>
        <end position="223"/>
    </location>
</feature>
<organism evidence="2 3">
    <name type="scientific">Carboxydichorda subterranea</name>
    <dbReference type="NCBI Taxonomy" id="3109565"/>
    <lineage>
        <taxon>Bacteria</taxon>
        <taxon>Bacillati</taxon>
        <taxon>Bacillota</taxon>
        <taxon>Limnochordia</taxon>
        <taxon>Limnochordales</taxon>
        <taxon>Geochordaceae</taxon>
        <taxon>Carboxydichorda</taxon>
    </lineage>
</organism>
<dbReference type="EMBL" id="CP141615">
    <property type="protein sequence ID" value="WRP17106.1"/>
    <property type="molecule type" value="Genomic_DNA"/>
</dbReference>
<keyword evidence="1" id="KW-0812">Transmembrane</keyword>
<keyword evidence="1" id="KW-0472">Membrane</keyword>
<dbReference type="Proteomes" id="UP001332192">
    <property type="component" value="Chromosome"/>
</dbReference>
<keyword evidence="3" id="KW-1185">Reference proteome</keyword>
<gene>
    <name evidence="2" type="ORF">U7230_13610</name>
</gene>
<evidence type="ECO:0000256" key="1">
    <source>
        <dbReference type="SAM" id="Phobius"/>
    </source>
</evidence>
<proteinExistence type="predicted"/>
<reference evidence="2 3" key="1">
    <citation type="journal article" date="2024" name="Front. Microbiol.">
        <title>Novel thermophilic genera Geochorda gen. nov. and Carboxydochorda gen. nov. from the deep terrestrial subsurface reveal the ecophysiological diversity in the class Limnochordia.</title>
        <authorList>
            <person name="Karnachuk O.V."/>
            <person name="Lukina A.P."/>
            <person name="Avakyan M.R."/>
            <person name="Kadnikov V.V."/>
            <person name="Begmatov S."/>
            <person name="Beletsky A.V."/>
            <person name="Vlasova K.G."/>
            <person name="Novikov A.A."/>
            <person name="Shcherbakova V.A."/>
            <person name="Mardanov A.V."/>
            <person name="Ravin N.V."/>
        </authorList>
    </citation>
    <scope>NUCLEOTIDE SEQUENCE [LARGE SCALE GENOMIC DNA]</scope>
    <source>
        <strain evidence="2 3">L945</strain>
    </source>
</reference>
<feature type="transmembrane region" description="Helical" evidence="1">
    <location>
        <begin position="169"/>
        <end position="190"/>
    </location>
</feature>
<dbReference type="PANTHER" id="PTHR37814">
    <property type="entry name" value="CONSERVED MEMBRANE PROTEIN"/>
    <property type="match status" value="1"/>
</dbReference>
<feature type="transmembrane region" description="Helical" evidence="1">
    <location>
        <begin position="69"/>
        <end position="90"/>
    </location>
</feature>
<feature type="transmembrane region" description="Helical" evidence="1">
    <location>
        <begin position="102"/>
        <end position="120"/>
    </location>
</feature>
<feature type="transmembrane region" description="Helical" evidence="1">
    <location>
        <begin position="127"/>
        <end position="149"/>
    </location>
</feature>
<feature type="transmembrane region" description="Helical" evidence="1">
    <location>
        <begin position="312"/>
        <end position="331"/>
    </location>
</feature>
<dbReference type="PANTHER" id="PTHR37814:SF1">
    <property type="entry name" value="MEMBRANE PROTEIN"/>
    <property type="match status" value="1"/>
</dbReference>
<name>A0ABZ1BWN4_9FIRM</name>
<evidence type="ECO:0000313" key="2">
    <source>
        <dbReference type="EMBL" id="WRP17106.1"/>
    </source>
</evidence>
<accession>A0ABZ1BWN4</accession>
<sequence>MAWTIFSAIVGAGYASGRELVVFFHPCHPQSIPAAIVAGMLAGVVAGWGEPDARPAPPGFSGAGELPRLLERVTIVWLSWVSLAAMLAGLGHLFDPAGRHRVLATLAGAGLVWAGAALPAQQGLARIASWLGPPVVVIMTLEALAWRVLGGSLATPPPGAARPGPACVWNVLSYAAANALFARGAVLPVAQGLGLRLPALRVASVLGGVMVGAVAAAGLAIIARSGTHEAAMPLASASAALHPVALGLHLGVLFAAIYTTGVAAAVSLGSSGRGRASGPMGAVTRQAGWWILSAVPVALAGFAETVAHLYPAAGWMALTVLALRAGFASWLRRRLY</sequence>
<keyword evidence="1" id="KW-1133">Transmembrane helix</keyword>
<dbReference type="InterPro" id="IPR038728">
    <property type="entry name" value="YkvI-like"/>
</dbReference>
<protein>
    <submittedName>
        <fullName evidence="2">Uncharacterized protein</fullName>
    </submittedName>
</protein>
<evidence type="ECO:0000313" key="3">
    <source>
        <dbReference type="Proteomes" id="UP001332192"/>
    </source>
</evidence>
<feature type="transmembrane region" description="Helical" evidence="1">
    <location>
        <begin position="287"/>
        <end position="306"/>
    </location>
</feature>
<feature type="transmembrane region" description="Helical" evidence="1">
    <location>
        <begin position="243"/>
        <end position="266"/>
    </location>
</feature>